<feature type="transmembrane region" description="Helical" evidence="1">
    <location>
        <begin position="90"/>
        <end position="114"/>
    </location>
</feature>
<gene>
    <name evidence="3" type="ORF">HMPREF3208_00121</name>
</gene>
<organism evidence="3 4">
    <name type="scientific">Gardnerella vaginalis</name>
    <dbReference type="NCBI Taxonomy" id="2702"/>
    <lineage>
        <taxon>Bacteria</taxon>
        <taxon>Bacillati</taxon>
        <taxon>Actinomycetota</taxon>
        <taxon>Actinomycetes</taxon>
        <taxon>Bifidobacteriales</taxon>
        <taxon>Bifidobacteriaceae</taxon>
        <taxon>Gardnerella</taxon>
    </lineage>
</organism>
<dbReference type="PATRIC" id="fig|2702.100.peg.110"/>
<dbReference type="CDD" id="cd00882">
    <property type="entry name" value="Ras_like_GTPase"/>
    <property type="match status" value="1"/>
</dbReference>
<dbReference type="SUPFAM" id="SSF52540">
    <property type="entry name" value="P-loop containing nucleoside triphosphate hydrolases"/>
    <property type="match status" value="1"/>
</dbReference>
<dbReference type="OrthoDB" id="2990125at2"/>
<feature type="transmembrane region" description="Helical" evidence="1">
    <location>
        <begin position="61"/>
        <end position="84"/>
    </location>
</feature>
<dbReference type="Pfam" id="PF19993">
    <property type="entry name" value="DO-GTPase2"/>
    <property type="match status" value="1"/>
</dbReference>
<name>A0A133P2W8_GARVA</name>
<dbReference type="InterPro" id="IPR045528">
    <property type="entry name" value="DO-GTPase2"/>
</dbReference>
<feature type="domain" description="Double-GTPase 2" evidence="2">
    <location>
        <begin position="204"/>
        <end position="410"/>
    </location>
</feature>
<keyword evidence="1" id="KW-0472">Membrane</keyword>
<reference evidence="3 4" key="1">
    <citation type="submission" date="2016-01" db="EMBL/GenBank/DDBJ databases">
        <authorList>
            <person name="Oliw E.H."/>
        </authorList>
    </citation>
    <scope>NUCLEOTIDE SEQUENCE [LARGE SCALE GENOMIC DNA]</scope>
    <source>
        <strain evidence="3 4">PSS_7772B</strain>
    </source>
</reference>
<protein>
    <recommendedName>
        <fullName evidence="2">Double-GTPase 2 domain-containing protein</fullName>
    </recommendedName>
</protein>
<dbReference type="Proteomes" id="UP000070687">
    <property type="component" value="Unassembled WGS sequence"/>
</dbReference>
<comment type="caution">
    <text evidence="3">The sequence shown here is derived from an EMBL/GenBank/DDBJ whole genome shotgun (WGS) entry which is preliminary data.</text>
</comment>
<sequence length="516" mass="57919">MAKVKISDPAEISYFYRQNWIDIKEIIHKFLLNTRESLNDSTKGINDTYWTSSFLSVLKTVFAYICWLSSAFIQLVVAISLFFFMVFPHIVIATLIDIVAITIIKILAFIDFLVIHVGRISYVCDFCHERYNNPIYICPTCNEKHFALKPNRYGGLHHKCTCGQILSSSLLCHKNPRYALQSICPCCWKSGRETFVESTNSRTILIPIVGGESTGKTAIITAYVKDFVSTRTAQHGLSVEFYNDDKQSMFTNMDTDYQRGTVQKTATITDTTASSILAMSFYIHGKNLNPKRLIQLYDIAGETFVSQQEHEKQNQYARCDGIVLVIDPMSLPQVKAMWSGDLAAGDLGTISSANLEDVMSALNNNLRATTNIDRKNKLSTPIAVVINKIDESEELQNHIGDKAIAKLRASDPEKWNDEFDTMDFLCRQFLIDMDMPEVVDLIAQNFKTSRFFAISAIGHTAGTGKAFTPKNVNAAIDWIIRQSDPTLANALQAVTFSKNVLPIEQPAIGMADQFLN</sequence>
<keyword evidence="1" id="KW-0812">Transmembrane</keyword>
<dbReference type="RefSeq" id="WP_064346701.1">
    <property type="nucleotide sequence ID" value="NZ_KQ956830.1"/>
</dbReference>
<accession>A0A133P2W8</accession>
<dbReference type="InterPro" id="IPR027417">
    <property type="entry name" value="P-loop_NTPase"/>
</dbReference>
<dbReference type="AlphaFoldDB" id="A0A133P2W8"/>
<dbReference type="EMBL" id="LRQB01000005">
    <property type="protein sequence ID" value="KXA22891.1"/>
    <property type="molecule type" value="Genomic_DNA"/>
</dbReference>
<proteinExistence type="predicted"/>
<evidence type="ECO:0000313" key="4">
    <source>
        <dbReference type="Proteomes" id="UP000070687"/>
    </source>
</evidence>
<dbReference type="Gene3D" id="3.40.50.300">
    <property type="entry name" value="P-loop containing nucleotide triphosphate hydrolases"/>
    <property type="match status" value="1"/>
</dbReference>
<evidence type="ECO:0000256" key="1">
    <source>
        <dbReference type="SAM" id="Phobius"/>
    </source>
</evidence>
<evidence type="ECO:0000313" key="3">
    <source>
        <dbReference type="EMBL" id="KXA22891.1"/>
    </source>
</evidence>
<evidence type="ECO:0000259" key="2">
    <source>
        <dbReference type="Pfam" id="PF19993"/>
    </source>
</evidence>
<keyword evidence="1" id="KW-1133">Transmembrane helix</keyword>